<evidence type="ECO:0000313" key="3">
    <source>
        <dbReference type="Proteomes" id="UP000192330"/>
    </source>
</evidence>
<proteinExistence type="predicted"/>
<name>A0A1W2E4Y4_9RHOB</name>
<feature type="signal peptide" evidence="1">
    <location>
        <begin position="1"/>
        <end position="23"/>
    </location>
</feature>
<dbReference type="EMBL" id="FWYD01000021">
    <property type="protein sequence ID" value="SMD04108.1"/>
    <property type="molecule type" value="Genomic_DNA"/>
</dbReference>
<accession>A0A1W2E4Y4</accession>
<dbReference type="RefSeq" id="WP_084354256.1">
    <property type="nucleotide sequence ID" value="NZ_FWYD01000021.1"/>
</dbReference>
<reference evidence="2 3" key="1">
    <citation type="submission" date="2017-04" db="EMBL/GenBank/DDBJ databases">
        <authorList>
            <person name="Afonso C.L."/>
            <person name="Miller P.J."/>
            <person name="Scott M.A."/>
            <person name="Spackman E."/>
            <person name="Goraichik I."/>
            <person name="Dimitrov K.M."/>
            <person name="Suarez D.L."/>
            <person name="Swayne D.E."/>
        </authorList>
    </citation>
    <scope>NUCLEOTIDE SEQUENCE [LARGE SCALE GENOMIC DNA]</scope>
    <source>
        <strain evidence="2 3">CGMCC 1.12644</strain>
    </source>
</reference>
<protein>
    <recommendedName>
        <fullName evidence="4">Thioredoxin family protein</fullName>
    </recommendedName>
</protein>
<dbReference type="AlphaFoldDB" id="A0A1W2E4Y4"/>
<dbReference type="OrthoDB" id="7362982at2"/>
<dbReference type="SUPFAM" id="SSF52833">
    <property type="entry name" value="Thioredoxin-like"/>
    <property type="match status" value="1"/>
</dbReference>
<organism evidence="2 3">
    <name type="scientific">Primorskyibacter flagellatus</name>
    <dbReference type="NCBI Taxonomy" id="1387277"/>
    <lineage>
        <taxon>Bacteria</taxon>
        <taxon>Pseudomonadati</taxon>
        <taxon>Pseudomonadota</taxon>
        <taxon>Alphaproteobacteria</taxon>
        <taxon>Rhodobacterales</taxon>
        <taxon>Roseobacteraceae</taxon>
        <taxon>Primorskyibacter</taxon>
    </lineage>
</organism>
<gene>
    <name evidence="2" type="ORF">SAMN06295998_12145</name>
</gene>
<keyword evidence="1" id="KW-0732">Signal</keyword>
<evidence type="ECO:0000313" key="2">
    <source>
        <dbReference type="EMBL" id="SMD04108.1"/>
    </source>
</evidence>
<keyword evidence="3" id="KW-1185">Reference proteome</keyword>
<evidence type="ECO:0000256" key="1">
    <source>
        <dbReference type="SAM" id="SignalP"/>
    </source>
</evidence>
<dbReference type="InterPro" id="IPR036249">
    <property type="entry name" value="Thioredoxin-like_sf"/>
</dbReference>
<evidence type="ECO:0008006" key="4">
    <source>
        <dbReference type="Google" id="ProtNLM"/>
    </source>
</evidence>
<sequence>MAQIRNLLAACAVFFGAALSASAAPQLVMVERDGCHWCEAWNEVIAPIYPKTDAGAFAPLLRADLYEEPPEGVRFDRPVSFTPTFILVDGGRELGRIEGYPGEEFFWVLLEKLLTDTTSYEAGS</sequence>
<dbReference type="STRING" id="1387277.SAMN06295998_12145"/>
<dbReference type="Proteomes" id="UP000192330">
    <property type="component" value="Unassembled WGS sequence"/>
</dbReference>
<feature type="chain" id="PRO_5012913071" description="Thioredoxin family protein" evidence="1">
    <location>
        <begin position="24"/>
        <end position="124"/>
    </location>
</feature>
<dbReference type="Gene3D" id="3.40.30.10">
    <property type="entry name" value="Glutaredoxin"/>
    <property type="match status" value="1"/>
</dbReference>